<dbReference type="AlphaFoldDB" id="A0A5M8FPH6"/>
<keyword evidence="2" id="KW-1185">Reference proteome</keyword>
<dbReference type="EMBL" id="VWXX01000021">
    <property type="protein sequence ID" value="KAA6184335.1"/>
    <property type="molecule type" value="Genomic_DNA"/>
</dbReference>
<evidence type="ECO:0000313" key="1">
    <source>
        <dbReference type="EMBL" id="KAA6184335.1"/>
    </source>
</evidence>
<sequence length="59" mass="6439">MFFAFSAPLRFEFGIAGAIAIGIRRQSCRGAVDGGVELNPGRDRMLELEARDELIVVSL</sequence>
<reference evidence="1 2" key="1">
    <citation type="submission" date="2019-09" db="EMBL/GenBank/DDBJ databases">
        <title>Whole-genome sequence of the purple sulfur bacterium Thiohalocapsa marina DSM 19078.</title>
        <authorList>
            <person name="Kyndt J.A."/>
            <person name="Meyer T.E."/>
        </authorList>
    </citation>
    <scope>NUCLEOTIDE SEQUENCE [LARGE SCALE GENOMIC DNA]</scope>
    <source>
        <strain evidence="1 2">DSM 19078</strain>
    </source>
</reference>
<comment type="caution">
    <text evidence="1">The sequence shown here is derived from an EMBL/GenBank/DDBJ whole genome shotgun (WGS) entry which is preliminary data.</text>
</comment>
<gene>
    <name evidence="1" type="ORF">F2Q65_12800</name>
</gene>
<dbReference type="Proteomes" id="UP000322981">
    <property type="component" value="Unassembled WGS sequence"/>
</dbReference>
<evidence type="ECO:0000313" key="2">
    <source>
        <dbReference type="Proteomes" id="UP000322981"/>
    </source>
</evidence>
<organism evidence="1 2">
    <name type="scientific">Thiohalocapsa marina</name>
    <dbReference type="NCBI Taxonomy" id="424902"/>
    <lineage>
        <taxon>Bacteria</taxon>
        <taxon>Pseudomonadati</taxon>
        <taxon>Pseudomonadota</taxon>
        <taxon>Gammaproteobacteria</taxon>
        <taxon>Chromatiales</taxon>
        <taxon>Chromatiaceae</taxon>
        <taxon>Thiohalocapsa</taxon>
    </lineage>
</organism>
<accession>A0A5M8FPH6</accession>
<dbReference type="RefSeq" id="WP_150093807.1">
    <property type="nucleotide sequence ID" value="NZ_JBFUOH010000077.1"/>
</dbReference>
<protein>
    <submittedName>
        <fullName evidence="1">Uncharacterized protein</fullName>
    </submittedName>
</protein>
<proteinExistence type="predicted"/>
<name>A0A5M8FPH6_9GAMM</name>